<keyword evidence="4" id="KW-0433">Leucine-rich repeat</keyword>
<dbReference type="PANTHER" id="PTHR46545">
    <property type="entry name" value="LEUCINE-RICH REPEAT-CONTAINING PROTEIN 51"/>
    <property type="match status" value="1"/>
</dbReference>
<reference evidence="7 8" key="1">
    <citation type="submission" date="2023-02" db="EMBL/GenBank/DDBJ databases">
        <title>LHISI_Scaffold_Assembly.</title>
        <authorList>
            <person name="Stuart O.P."/>
            <person name="Cleave R."/>
            <person name="Magrath M.J.L."/>
            <person name="Mikheyev A.S."/>
        </authorList>
    </citation>
    <scope>NUCLEOTIDE SEQUENCE [LARGE SCALE GENOMIC DNA]</scope>
    <source>
        <strain evidence="7">Daus_M_001</strain>
        <tissue evidence="7">Leg muscle</tissue>
    </source>
</reference>
<evidence type="ECO:0000256" key="6">
    <source>
        <dbReference type="SAM" id="MobiDB-lite"/>
    </source>
</evidence>
<dbReference type="Proteomes" id="UP001159363">
    <property type="component" value="Chromosome 6"/>
</dbReference>
<dbReference type="SUPFAM" id="SSF52058">
    <property type="entry name" value="L domain-like"/>
    <property type="match status" value="1"/>
</dbReference>
<evidence type="ECO:0000256" key="1">
    <source>
        <dbReference type="ARBA" id="ARBA00004496"/>
    </source>
</evidence>
<comment type="caution">
    <text evidence="7">The sequence shown here is derived from an EMBL/GenBank/DDBJ whole genome shotgun (WGS) entry which is preliminary data.</text>
</comment>
<keyword evidence="5" id="KW-0677">Repeat</keyword>
<evidence type="ECO:0000256" key="5">
    <source>
        <dbReference type="ARBA" id="ARBA00022737"/>
    </source>
</evidence>
<dbReference type="Gene3D" id="3.80.10.10">
    <property type="entry name" value="Ribonuclease Inhibitor"/>
    <property type="match status" value="1"/>
</dbReference>
<dbReference type="PANTHER" id="PTHR46545:SF1">
    <property type="entry name" value="LEUCINE-RICH REPEAT-CONTAINING PROTEIN 51"/>
    <property type="match status" value="1"/>
</dbReference>
<evidence type="ECO:0000256" key="2">
    <source>
        <dbReference type="ARBA" id="ARBA00014223"/>
    </source>
</evidence>
<evidence type="ECO:0000256" key="4">
    <source>
        <dbReference type="ARBA" id="ARBA00022614"/>
    </source>
</evidence>
<dbReference type="InterPro" id="IPR001611">
    <property type="entry name" value="Leu-rich_rpt"/>
</dbReference>
<feature type="compositionally biased region" description="Basic and acidic residues" evidence="6">
    <location>
        <begin position="37"/>
        <end position="49"/>
    </location>
</feature>
<dbReference type="Pfam" id="PF13855">
    <property type="entry name" value="LRR_8"/>
    <property type="match status" value="1"/>
</dbReference>
<name>A0ABQ9H1P3_9NEOP</name>
<gene>
    <name evidence="7" type="ORF">PR048_018811</name>
</gene>
<evidence type="ECO:0000256" key="3">
    <source>
        <dbReference type="ARBA" id="ARBA00022490"/>
    </source>
</evidence>
<dbReference type="InterPro" id="IPR032675">
    <property type="entry name" value="LRR_dom_sf"/>
</dbReference>
<keyword evidence="8" id="KW-1185">Reference proteome</keyword>
<organism evidence="7 8">
    <name type="scientific">Dryococelus australis</name>
    <dbReference type="NCBI Taxonomy" id="614101"/>
    <lineage>
        <taxon>Eukaryota</taxon>
        <taxon>Metazoa</taxon>
        <taxon>Ecdysozoa</taxon>
        <taxon>Arthropoda</taxon>
        <taxon>Hexapoda</taxon>
        <taxon>Insecta</taxon>
        <taxon>Pterygota</taxon>
        <taxon>Neoptera</taxon>
        <taxon>Polyneoptera</taxon>
        <taxon>Phasmatodea</taxon>
        <taxon>Verophasmatodea</taxon>
        <taxon>Anareolatae</taxon>
        <taxon>Phasmatidae</taxon>
        <taxon>Eurycanthinae</taxon>
        <taxon>Dryococelus</taxon>
    </lineage>
</organism>
<sequence>MQEMSGDTGSDLKHCVLLGRKSQLQAHTMQQASECEASSRDNSDGRHRMPGDVQEVLRLSPPLDFSFMGLMSLEEVGLYEPRASRVGGIPPQAHSGRYLSPALWLSYNCLHSASGLAQLISELFQLPHMLAWVDLSFNRLETVPVEDLMELKGLRTLYLHANRLHSMQQVCELRNSAGLRSLTLHGNPLQVEPSYRQQVLVALPQLTSLDFCLVLSSERPIPVPLDTSTSSDSLS</sequence>
<comment type="subcellular location">
    <subcellularLocation>
        <location evidence="1">Cytoplasm</location>
    </subcellularLocation>
</comment>
<feature type="region of interest" description="Disordered" evidence="6">
    <location>
        <begin position="28"/>
        <end position="49"/>
    </location>
</feature>
<protein>
    <recommendedName>
        <fullName evidence="2">Leucine-rich repeat-containing protein 51</fullName>
    </recommendedName>
</protein>
<evidence type="ECO:0000313" key="7">
    <source>
        <dbReference type="EMBL" id="KAJ8878234.1"/>
    </source>
</evidence>
<dbReference type="EMBL" id="JARBHB010000007">
    <property type="protein sequence ID" value="KAJ8878234.1"/>
    <property type="molecule type" value="Genomic_DNA"/>
</dbReference>
<proteinExistence type="predicted"/>
<keyword evidence="3" id="KW-0963">Cytoplasm</keyword>
<evidence type="ECO:0000313" key="8">
    <source>
        <dbReference type="Proteomes" id="UP001159363"/>
    </source>
</evidence>
<accession>A0ABQ9H1P3</accession>